<reference evidence="3" key="1">
    <citation type="submission" date="2021-06" db="EMBL/GenBank/DDBJ databases">
        <title>Paracoccus bacterium XHP0099 sp. nov., isolated from the surface waters of the Yellow Sea.</title>
        <authorList>
            <person name="Xue H."/>
            <person name="Zhang D."/>
        </authorList>
    </citation>
    <scope>NUCLEOTIDE SEQUENCE</scope>
    <source>
        <strain evidence="3">XHP0099</strain>
    </source>
</reference>
<gene>
    <name evidence="3" type="ORF">KNW02_09030</name>
</gene>
<keyword evidence="2" id="KW-0812">Transmembrane</keyword>
<dbReference type="EMBL" id="JAHKNG010000012">
    <property type="protein sequence ID" value="MBU3030262.1"/>
    <property type="molecule type" value="Genomic_DNA"/>
</dbReference>
<feature type="region of interest" description="Disordered" evidence="1">
    <location>
        <begin position="71"/>
        <end position="132"/>
    </location>
</feature>
<proteinExistence type="predicted"/>
<evidence type="ECO:0000256" key="2">
    <source>
        <dbReference type="SAM" id="Phobius"/>
    </source>
</evidence>
<sequence>MPNANCNRSCWIAAAGLGLLVWILAGTGPLAWFEALFLALIATGLFGVFLVWLVCGGEPAHDASAWQPAAPLAAATPRAEPQDAQPVSKPSSPPPAAHKPEPAPSAAPKGDPVKPAGAGRPETQAGAAAVPDAADDLKKIKGVGPKLEELLQANGIRRFAQIAAWDEAEMDRFAELIGRMGGRIRSDDWVGQARLLAAGGDTEFSKRVDEGNVY</sequence>
<dbReference type="Proteomes" id="UP001166191">
    <property type="component" value="Unassembled WGS sequence"/>
</dbReference>
<keyword evidence="4" id="KW-1185">Reference proteome</keyword>
<accession>A0ABS6AK37</accession>
<feature type="transmembrane region" description="Helical" evidence="2">
    <location>
        <begin position="35"/>
        <end position="55"/>
    </location>
</feature>
<evidence type="ECO:0000256" key="1">
    <source>
        <dbReference type="SAM" id="MobiDB-lite"/>
    </source>
</evidence>
<keyword evidence="2" id="KW-1133">Transmembrane helix</keyword>
<dbReference type="RefSeq" id="WP_216032939.1">
    <property type="nucleotide sequence ID" value="NZ_JAHKNG010000012.1"/>
</dbReference>
<evidence type="ECO:0000313" key="4">
    <source>
        <dbReference type="Proteomes" id="UP001166191"/>
    </source>
</evidence>
<feature type="compositionally biased region" description="Low complexity" evidence="1">
    <location>
        <begin position="71"/>
        <end position="90"/>
    </location>
</feature>
<organism evidence="3 4">
    <name type="scientific">Paracoccus marinaquae</name>
    <dbReference type="NCBI Taxonomy" id="2841926"/>
    <lineage>
        <taxon>Bacteria</taxon>
        <taxon>Pseudomonadati</taxon>
        <taxon>Pseudomonadota</taxon>
        <taxon>Alphaproteobacteria</taxon>
        <taxon>Rhodobacterales</taxon>
        <taxon>Paracoccaceae</taxon>
        <taxon>Paracoccus</taxon>
    </lineage>
</organism>
<feature type="compositionally biased region" description="Pro residues" evidence="1">
    <location>
        <begin position="91"/>
        <end position="105"/>
    </location>
</feature>
<name>A0ABS6AK37_9RHOB</name>
<protein>
    <submittedName>
        <fullName evidence="3">Uncharacterized protein</fullName>
    </submittedName>
</protein>
<comment type="caution">
    <text evidence="3">The sequence shown here is derived from an EMBL/GenBank/DDBJ whole genome shotgun (WGS) entry which is preliminary data.</text>
</comment>
<keyword evidence="2" id="KW-0472">Membrane</keyword>
<evidence type="ECO:0000313" key="3">
    <source>
        <dbReference type="EMBL" id="MBU3030262.1"/>
    </source>
</evidence>